<accession>A0ABU6XVU3</accession>
<evidence type="ECO:0000256" key="2">
    <source>
        <dbReference type="SAM" id="MobiDB-lite"/>
    </source>
</evidence>
<name>A0ABU6XVU3_9FABA</name>
<feature type="region of interest" description="Disordered" evidence="2">
    <location>
        <begin position="1"/>
        <end position="28"/>
    </location>
</feature>
<feature type="coiled-coil region" evidence="1">
    <location>
        <begin position="144"/>
        <end position="206"/>
    </location>
</feature>
<protein>
    <submittedName>
        <fullName evidence="3">Uncharacterized protein</fullName>
    </submittedName>
</protein>
<evidence type="ECO:0000313" key="3">
    <source>
        <dbReference type="EMBL" id="MED6200618.1"/>
    </source>
</evidence>
<feature type="compositionally biased region" description="Basic and acidic residues" evidence="2">
    <location>
        <begin position="7"/>
        <end position="23"/>
    </location>
</feature>
<comment type="caution">
    <text evidence="3">The sequence shown here is derived from an EMBL/GenBank/DDBJ whole genome shotgun (WGS) entry which is preliminary data.</text>
</comment>
<keyword evidence="4" id="KW-1185">Reference proteome</keyword>
<gene>
    <name evidence="3" type="ORF">PIB30_086982</name>
</gene>
<dbReference type="Proteomes" id="UP001341840">
    <property type="component" value="Unassembled WGS sequence"/>
</dbReference>
<keyword evidence="1" id="KW-0175">Coiled coil</keyword>
<proteinExistence type="predicted"/>
<organism evidence="3 4">
    <name type="scientific">Stylosanthes scabra</name>
    <dbReference type="NCBI Taxonomy" id="79078"/>
    <lineage>
        <taxon>Eukaryota</taxon>
        <taxon>Viridiplantae</taxon>
        <taxon>Streptophyta</taxon>
        <taxon>Embryophyta</taxon>
        <taxon>Tracheophyta</taxon>
        <taxon>Spermatophyta</taxon>
        <taxon>Magnoliopsida</taxon>
        <taxon>eudicotyledons</taxon>
        <taxon>Gunneridae</taxon>
        <taxon>Pentapetalae</taxon>
        <taxon>rosids</taxon>
        <taxon>fabids</taxon>
        <taxon>Fabales</taxon>
        <taxon>Fabaceae</taxon>
        <taxon>Papilionoideae</taxon>
        <taxon>50 kb inversion clade</taxon>
        <taxon>dalbergioids sensu lato</taxon>
        <taxon>Dalbergieae</taxon>
        <taxon>Pterocarpus clade</taxon>
        <taxon>Stylosanthes</taxon>
    </lineage>
</organism>
<sequence length="228" mass="26167">MSTSHVVKVEHDSEVNKPLEKKKQVSMKRIRSEEASGKKVIDLTERKCCGKEVSLEDTVKFASNQKELHGFEGAEDCSSVWGEHFPFTVVVDEHFRSKGDLDLLDRAGKVVIARYMQVQAARFMCINQELEVQALEEDGFQKKKMELEKRLKMAADQVELKEKEIPLLKEESEDLKNKVVRLSKDKQDLEGRIVDLCGEKKEAKESKKRHGFQMFAVAWDRAKAQAEL</sequence>
<evidence type="ECO:0000256" key="1">
    <source>
        <dbReference type="SAM" id="Coils"/>
    </source>
</evidence>
<reference evidence="3 4" key="1">
    <citation type="journal article" date="2023" name="Plants (Basel)">
        <title>Bridging the Gap: Combining Genomics and Transcriptomics Approaches to Understand Stylosanthes scabra, an Orphan Legume from the Brazilian Caatinga.</title>
        <authorList>
            <person name="Ferreira-Neto J.R.C."/>
            <person name="da Silva M.D."/>
            <person name="Binneck E."/>
            <person name="de Melo N.F."/>
            <person name="da Silva R.H."/>
            <person name="de Melo A.L.T.M."/>
            <person name="Pandolfi V."/>
            <person name="Bustamante F.O."/>
            <person name="Brasileiro-Vidal A.C."/>
            <person name="Benko-Iseppon A.M."/>
        </authorList>
    </citation>
    <scope>NUCLEOTIDE SEQUENCE [LARGE SCALE GENOMIC DNA]</scope>
    <source>
        <tissue evidence="3">Leaves</tissue>
    </source>
</reference>
<evidence type="ECO:0000313" key="4">
    <source>
        <dbReference type="Proteomes" id="UP001341840"/>
    </source>
</evidence>
<dbReference type="EMBL" id="JASCZI010212961">
    <property type="protein sequence ID" value="MED6200618.1"/>
    <property type="molecule type" value="Genomic_DNA"/>
</dbReference>